<gene>
    <name evidence="3" type="ORF">GGQ55_003356</name>
</gene>
<keyword evidence="3" id="KW-0067">ATP-binding</keyword>
<dbReference type="PROSITE" id="PS51903">
    <property type="entry name" value="CLP_R"/>
    <property type="match status" value="1"/>
</dbReference>
<dbReference type="RefSeq" id="WP_179718662.1">
    <property type="nucleotide sequence ID" value="NZ_JACBZT010000001.1"/>
</dbReference>
<dbReference type="SUPFAM" id="SSF81923">
    <property type="entry name" value="Double Clp-N motif"/>
    <property type="match status" value="2"/>
</dbReference>
<name>A0A853CLE1_9ACTN</name>
<proteinExistence type="predicted"/>
<accession>A0A853CLE1</accession>
<dbReference type="GO" id="GO:0006508">
    <property type="term" value="P:proteolysis"/>
    <property type="evidence" value="ECO:0007669"/>
    <property type="project" value="UniProtKB-KW"/>
</dbReference>
<keyword evidence="4" id="KW-1185">Reference proteome</keyword>
<evidence type="ECO:0000313" key="4">
    <source>
        <dbReference type="Proteomes" id="UP000541969"/>
    </source>
</evidence>
<evidence type="ECO:0000313" key="3">
    <source>
        <dbReference type="EMBL" id="NYJ07078.1"/>
    </source>
</evidence>
<evidence type="ECO:0000256" key="1">
    <source>
        <dbReference type="PROSITE-ProRule" id="PRU01251"/>
    </source>
</evidence>
<dbReference type="InterPro" id="IPR036628">
    <property type="entry name" value="Clp_N_dom_sf"/>
</dbReference>
<sequence length="181" mass="19150">MFERFTEEARRVVVLAQTEAREAREPFIDATHLLLGIAMVGGPGGQALHAAGVDPSRLRTAVREVGDPSSALDADALAALGIDLGKVQAAAEAAFGSGALADRARQGRRRPGGHLPFTDHAKKALSLSLRAAIRRGDGEIDTRHVLLGVLGAEEKRSSAVLDHLDVDLTDLRRRLDAPDAA</sequence>
<dbReference type="PANTHER" id="PTHR47016:SF5">
    <property type="entry name" value="CLP DOMAIN SUPERFAMILY PROTEIN"/>
    <property type="match status" value="1"/>
</dbReference>
<dbReference type="GO" id="GO:0005524">
    <property type="term" value="F:ATP binding"/>
    <property type="evidence" value="ECO:0007669"/>
    <property type="project" value="UniProtKB-KW"/>
</dbReference>
<feature type="domain" description="Clp R" evidence="2">
    <location>
        <begin position="2"/>
        <end position="181"/>
    </location>
</feature>
<comment type="caution">
    <text evidence="3">The sequence shown here is derived from an EMBL/GenBank/DDBJ whole genome shotgun (WGS) entry which is preliminary data.</text>
</comment>
<keyword evidence="3" id="KW-0378">Hydrolase</keyword>
<dbReference type="InterPro" id="IPR004176">
    <property type="entry name" value="Clp_R_N"/>
</dbReference>
<dbReference type="Proteomes" id="UP000541969">
    <property type="component" value="Unassembled WGS sequence"/>
</dbReference>
<evidence type="ECO:0000259" key="2">
    <source>
        <dbReference type="PROSITE" id="PS51903"/>
    </source>
</evidence>
<dbReference type="PANTHER" id="PTHR47016">
    <property type="entry name" value="ATP-DEPENDENT CLP PROTEASE ATP-BINDING SUBUNIT CLPT1, CHLOROPLASTIC"/>
    <property type="match status" value="1"/>
</dbReference>
<keyword evidence="1" id="KW-0677">Repeat</keyword>
<dbReference type="EMBL" id="JACBZT010000001">
    <property type="protein sequence ID" value="NYJ07078.1"/>
    <property type="molecule type" value="Genomic_DNA"/>
</dbReference>
<dbReference type="Pfam" id="PF02861">
    <property type="entry name" value="Clp_N"/>
    <property type="match status" value="2"/>
</dbReference>
<organism evidence="3 4">
    <name type="scientific">Petropleomorpha daqingensis</name>
    <dbReference type="NCBI Taxonomy" id="2026353"/>
    <lineage>
        <taxon>Bacteria</taxon>
        <taxon>Bacillati</taxon>
        <taxon>Actinomycetota</taxon>
        <taxon>Actinomycetes</taxon>
        <taxon>Geodermatophilales</taxon>
        <taxon>Geodermatophilaceae</taxon>
        <taxon>Petropleomorpha</taxon>
    </lineage>
</organism>
<keyword evidence="3" id="KW-0645">Protease</keyword>
<dbReference type="GO" id="GO:0008233">
    <property type="term" value="F:peptidase activity"/>
    <property type="evidence" value="ECO:0007669"/>
    <property type="project" value="UniProtKB-KW"/>
</dbReference>
<reference evidence="3 4" key="1">
    <citation type="submission" date="2020-07" db="EMBL/GenBank/DDBJ databases">
        <title>Sequencing the genomes of 1000 actinobacteria strains.</title>
        <authorList>
            <person name="Klenk H.-P."/>
        </authorList>
    </citation>
    <scope>NUCLEOTIDE SEQUENCE [LARGE SCALE GENOMIC DNA]</scope>
    <source>
        <strain evidence="3 4">DSM 104001</strain>
    </source>
</reference>
<dbReference type="AlphaFoldDB" id="A0A853CLE1"/>
<protein>
    <submittedName>
        <fullName evidence="3">ATP-dependent Clp protease ATP-binding subunit ClpA</fullName>
    </submittedName>
</protein>
<dbReference type="InterPro" id="IPR044217">
    <property type="entry name" value="CLPT1/2"/>
</dbReference>
<dbReference type="Gene3D" id="1.10.1780.10">
    <property type="entry name" value="Clp, N-terminal domain"/>
    <property type="match status" value="2"/>
</dbReference>
<keyword evidence="3" id="KW-0547">Nucleotide-binding</keyword>